<evidence type="ECO:0000313" key="5">
    <source>
        <dbReference type="Proteomes" id="UP000563094"/>
    </source>
</evidence>
<organism evidence="4 5">
    <name type="scientific">Rufibacter quisquiliarum</name>
    <dbReference type="NCBI Taxonomy" id="1549639"/>
    <lineage>
        <taxon>Bacteria</taxon>
        <taxon>Pseudomonadati</taxon>
        <taxon>Bacteroidota</taxon>
        <taxon>Cytophagia</taxon>
        <taxon>Cytophagales</taxon>
        <taxon>Hymenobacteraceae</taxon>
        <taxon>Rufibacter</taxon>
    </lineage>
</organism>
<evidence type="ECO:0000313" key="4">
    <source>
        <dbReference type="EMBL" id="MBA9078691.1"/>
    </source>
</evidence>
<dbReference type="InterPro" id="IPR011990">
    <property type="entry name" value="TPR-like_helical_dom_sf"/>
</dbReference>
<dbReference type="RefSeq" id="WP_182513831.1">
    <property type="nucleotide sequence ID" value="NZ_JACJIQ010000015.1"/>
</dbReference>
<dbReference type="AlphaFoldDB" id="A0A839GYD5"/>
<dbReference type="Pfam" id="PF14559">
    <property type="entry name" value="TPR_19"/>
    <property type="match status" value="1"/>
</dbReference>
<dbReference type="SMART" id="SM00028">
    <property type="entry name" value="TPR"/>
    <property type="match status" value="7"/>
</dbReference>
<dbReference type="EMBL" id="JACJIQ010000015">
    <property type="protein sequence ID" value="MBA9078691.1"/>
    <property type="molecule type" value="Genomic_DNA"/>
</dbReference>
<gene>
    <name evidence="4" type="ORF">FHS90_003421</name>
</gene>
<dbReference type="Pfam" id="PF13174">
    <property type="entry name" value="TPR_6"/>
    <property type="match status" value="1"/>
</dbReference>
<dbReference type="SUPFAM" id="SSF48452">
    <property type="entry name" value="TPR-like"/>
    <property type="match status" value="1"/>
</dbReference>
<evidence type="ECO:0000256" key="2">
    <source>
        <dbReference type="ARBA" id="ARBA00022803"/>
    </source>
</evidence>
<proteinExistence type="predicted"/>
<evidence type="ECO:0000256" key="3">
    <source>
        <dbReference type="PROSITE-ProRule" id="PRU00339"/>
    </source>
</evidence>
<dbReference type="PANTHER" id="PTHR44858">
    <property type="entry name" value="TETRATRICOPEPTIDE REPEAT PROTEIN 6"/>
    <property type="match status" value="1"/>
</dbReference>
<keyword evidence="2 3" id="KW-0802">TPR repeat</keyword>
<protein>
    <submittedName>
        <fullName evidence="4">Tetratricopeptide (TPR) repeat protein</fullName>
    </submittedName>
</protein>
<dbReference type="PANTHER" id="PTHR44858:SF1">
    <property type="entry name" value="UDP-N-ACETYLGLUCOSAMINE--PEPTIDE N-ACETYLGLUCOSAMINYLTRANSFERASE SPINDLY-RELATED"/>
    <property type="match status" value="1"/>
</dbReference>
<reference evidence="4 5" key="1">
    <citation type="submission" date="2020-08" db="EMBL/GenBank/DDBJ databases">
        <title>Genomic Encyclopedia of Type Strains, Phase IV (KMG-IV): sequencing the most valuable type-strain genomes for metagenomic binning, comparative biology and taxonomic classification.</title>
        <authorList>
            <person name="Goeker M."/>
        </authorList>
    </citation>
    <scope>NUCLEOTIDE SEQUENCE [LARGE SCALE GENOMIC DNA]</scope>
    <source>
        <strain evidence="4 5">DSM 29854</strain>
    </source>
</reference>
<feature type="repeat" description="TPR" evidence="3">
    <location>
        <begin position="203"/>
        <end position="236"/>
    </location>
</feature>
<dbReference type="Proteomes" id="UP000563094">
    <property type="component" value="Unassembled WGS sequence"/>
</dbReference>
<dbReference type="InterPro" id="IPR019734">
    <property type="entry name" value="TPR_rpt"/>
</dbReference>
<dbReference type="Pfam" id="PF13181">
    <property type="entry name" value="TPR_8"/>
    <property type="match status" value="1"/>
</dbReference>
<accession>A0A839GYD5</accession>
<dbReference type="PROSITE" id="PS50005">
    <property type="entry name" value="TPR"/>
    <property type="match status" value="1"/>
</dbReference>
<dbReference type="InterPro" id="IPR050498">
    <property type="entry name" value="Ycf3"/>
</dbReference>
<evidence type="ECO:0000256" key="1">
    <source>
        <dbReference type="ARBA" id="ARBA00022737"/>
    </source>
</evidence>
<dbReference type="Gene3D" id="1.25.40.10">
    <property type="entry name" value="Tetratricopeptide repeat domain"/>
    <property type="match status" value="1"/>
</dbReference>
<comment type="caution">
    <text evidence="4">The sequence shown here is derived from an EMBL/GenBank/DDBJ whole genome shotgun (WGS) entry which is preliminary data.</text>
</comment>
<keyword evidence="5" id="KW-1185">Reference proteome</keyword>
<keyword evidence="1" id="KW-0677">Repeat</keyword>
<name>A0A839GYD5_9BACT</name>
<sequence>MQERMFLLSKVDSSLKTQIQEISRALEKGNEEPEWFLKRARLYLAGGNQQAAFQDLSTATALNPSLGEAYFLQAKIQVARKEYQEAMKSMMQAKAFNYYTPESEAVLAQTYVGLALYEKALTPSARAVRLRPGEPTYYVLLARAQAGTGDTTRALYNLKRALQRDSTNLAAFRELSSIYTAQSRFEEAYPMVQAGVKQEPQDGFWWRRLGQVLLNQRLTDTAMATFAKAIDLEPKDAEAYAGIAEGWYKKRQYSLALENLLKAQELGLKLNDNTRWLLATCFEWTGQRELARQHYHLLVRKHPENPRYAAALQRITRPIRRTFIDTIAAKSVF</sequence>